<feature type="region of interest" description="Disordered" evidence="1">
    <location>
        <begin position="477"/>
        <end position="504"/>
    </location>
</feature>
<feature type="compositionally biased region" description="Acidic residues" evidence="1">
    <location>
        <begin position="64"/>
        <end position="89"/>
    </location>
</feature>
<feature type="compositionally biased region" description="Polar residues" evidence="1">
    <location>
        <begin position="402"/>
        <end position="415"/>
    </location>
</feature>
<feature type="region of interest" description="Disordered" evidence="1">
    <location>
        <begin position="593"/>
        <end position="632"/>
    </location>
</feature>
<accession>A0A6G1H1K8</accession>
<sequence>MAPKTWADPTKSANAIAAALGSDQNIFENDSSRHDGPRRNSNLKRKAGKSNPNSESEGSGSTAVDDDDEDSDDGDSSAEADDSGDDTEEMNFIAPSGRIKAAVSGSAKLRSDNNTPSKKNAKRLAHQAGRSQQISEDAETIDDEAAEDGEEEDEADYEGLDNISVADTADLEELEEKEMEKLIIAEEEARLRHEAFPDDPFGFAGFLPGFGMGGAILDAGDGLKDLSGGRFDTPSHSRTTSNATNKRVRFAENDLMSDDGAASETSVAGPDYDTFVSYDELDPDFRHAIEANIDEDMTGSEGSGSSFWDFEGDDSPIEPTIAPAILDPAPTISPFLSAGMFDFSIPKAHTISIDVDSPYDDEEDSDGDEEEEEDDDDDGGSSGYESEDSDETDDELDMVFTHGTSRSRPSTSVGASLSMPPPRTPVLPGVINKSKVAASNLQGPKIGRFFANANKALIFIDRHGKNTVAASYTGFQQQSSNTDSDASNTINNSPQTSFYSFAPDDSDNNELLSSALSGHGDIMMSGVFGLDPKRSYDLGGQIVGPPERFFPSLEENEVPATPSILSDSFDGFESEDNGGLGDISEFIDLAEMDEDDEEQDDESESMAGTPSMRGKSLIDVPETPTPANQRSTEHVTISVLRHFDRYPVGAFRQNQFRAAHSSNIFHEASKPKLRNGRSAQALMTPLRKRKTDNKARSRASSSAGIVKNSKR</sequence>
<feature type="region of interest" description="Disordered" evidence="1">
    <location>
        <begin position="667"/>
        <end position="711"/>
    </location>
</feature>
<evidence type="ECO:0000313" key="2">
    <source>
        <dbReference type="EMBL" id="KAF1987091.1"/>
    </source>
</evidence>
<feature type="compositionally biased region" description="Low complexity" evidence="1">
    <location>
        <begin position="50"/>
        <end position="61"/>
    </location>
</feature>
<proteinExistence type="predicted"/>
<name>A0A6G1H1K8_9PEZI</name>
<feature type="compositionally biased region" description="Acidic residues" evidence="1">
    <location>
        <begin position="593"/>
        <end position="604"/>
    </location>
</feature>
<evidence type="ECO:0000313" key="3">
    <source>
        <dbReference type="Proteomes" id="UP000800041"/>
    </source>
</evidence>
<feature type="region of interest" description="Disordered" evidence="1">
    <location>
        <begin position="352"/>
        <end position="422"/>
    </location>
</feature>
<feature type="region of interest" description="Disordered" evidence="1">
    <location>
        <begin position="23"/>
        <end position="163"/>
    </location>
</feature>
<keyword evidence="3" id="KW-1185">Reference proteome</keyword>
<dbReference type="AlphaFoldDB" id="A0A6G1H1K8"/>
<organism evidence="2 3">
    <name type="scientific">Aulographum hederae CBS 113979</name>
    <dbReference type="NCBI Taxonomy" id="1176131"/>
    <lineage>
        <taxon>Eukaryota</taxon>
        <taxon>Fungi</taxon>
        <taxon>Dikarya</taxon>
        <taxon>Ascomycota</taxon>
        <taxon>Pezizomycotina</taxon>
        <taxon>Dothideomycetes</taxon>
        <taxon>Pleosporomycetidae</taxon>
        <taxon>Aulographales</taxon>
        <taxon>Aulographaceae</taxon>
    </lineage>
</organism>
<protein>
    <submittedName>
        <fullName evidence="2">Uncharacterized protein</fullName>
    </submittedName>
</protein>
<feature type="compositionally biased region" description="Polar residues" evidence="1">
    <location>
        <begin position="477"/>
        <end position="499"/>
    </location>
</feature>
<dbReference type="EMBL" id="ML977154">
    <property type="protein sequence ID" value="KAF1987091.1"/>
    <property type="molecule type" value="Genomic_DNA"/>
</dbReference>
<feature type="compositionally biased region" description="Acidic residues" evidence="1">
    <location>
        <begin position="136"/>
        <end position="159"/>
    </location>
</feature>
<feature type="compositionally biased region" description="Acidic residues" evidence="1">
    <location>
        <begin position="357"/>
        <end position="397"/>
    </location>
</feature>
<evidence type="ECO:0000256" key="1">
    <source>
        <dbReference type="SAM" id="MobiDB-lite"/>
    </source>
</evidence>
<gene>
    <name evidence="2" type="ORF">K402DRAFT_63054</name>
</gene>
<dbReference type="OrthoDB" id="5399183at2759"/>
<reference evidence="2" key="1">
    <citation type="journal article" date="2020" name="Stud. Mycol.">
        <title>101 Dothideomycetes genomes: a test case for predicting lifestyles and emergence of pathogens.</title>
        <authorList>
            <person name="Haridas S."/>
            <person name="Albert R."/>
            <person name="Binder M."/>
            <person name="Bloem J."/>
            <person name="Labutti K."/>
            <person name="Salamov A."/>
            <person name="Andreopoulos B."/>
            <person name="Baker S."/>
            <person name="Barry K."/>
            <person name="Bills G."/>
            <person name="Bluhm B."/>
            <person name="Cannon C."/>
            <person name="Castanera R."/>
            <person name="Culley D."/>
            <person name="Daum C."/>
            <person name="Ezra D."/>
            <person name="Gonzalez J."/>
            <person name="Henrissat B."/>
            <person name="Kuo A."/>
            <person name="Liang C."/>
            <person name="Lipzen A."/>
            <person name="Lutzoni F."/>
            <person name="Magnuson J."/>
            <person name="Mondo S."/>
            <person name="Nolan M."/>
            <person name="Ohm R."/>
            <person name="Pangilinan J."/>
            <person name="Park H.-J."/>
            <person name="Ramirez L."/>
            <person name="Alfaro M."/>
            <person name="Sun H."/>
            <person name="Tritt A."/>
            <person name="Yoshinaga Y."/>
            <person name="Zwiers L.-H."/>
            <person name="Turgeon B."/>
            <person name="Goodwin S."/>
            <person name="Spatafora J."/>
            <person name="Crous P."/>
            <person name="Grigoriev I."/>
        </authorList>
    </citation>
    <scope>NUCLEOTIDE SEQUENCE</scope>
    <source>
        <strain evidence="2">CBS 113979</strain>
    </source>
</reference>
<dbReference type="Proteomes" id="UP000800041">
    <property type="component" value="Unassembled WGS sequence"/>
</dbReference>